<sequence length="143" mass="16769">MSKIERYEDLKCWQQSRLLVNQIYKLVSDSSLKKEFALTDQLKRASISVMTNIAEGFNRYHKKDFIRFLDYSQSSAQEVKSLLYIVEDQGMIETERIKEIQNNCDHCQAMVLSLINHINNTLKNSNQTNEPEVLYISDEYLGH</sequence>
<dbReference type="InterPro" id="IPR012657">
    <property type="entry name" value="23S_rRNA-intervening_sequence"/>
</dbReference>
<gene>
    <name evidence="1" type="ORF">NM125_09405</name>
</gene>
<dbReference type="NCBIfam" id="TIGR02436">
    <property type="entry name" value="four helix bundle protein"/>
    <property type="match status" value="1"/>
</dbReference>
<dbReference type="RefSeq" id="WP_255134650.1">
    <property type="nucleotide sequence ID" value="NZ_JANDBC010000001.1"/>
</dbReference>
<accession>A0A9X2L3S3</accession>
<comment type="caution">
    <text evidence="1">The sequence shown here is derived from an EMBL/GenBank/DDBJ whole genome shotgun (WGS) entry which is preliminary data.</text>
</comment>
<dbReference type="CDD" id="cd16377">
    <property type="entry name" value="23S_rRNA_IVP_like"/>
    <property type="match status" value="1"/>
</dbReference>
<dbReference type="PANTHER" id="PTHR38471:SF2">
    <property type="entry name" value="FOUR HELIX BUNDLE PROTEIN"/>
    <property type="match status" value="1"/>
</dbReference>
<reference evidence="1" key="1">
    <citation type="submission" date="2022-06" db="EMBL/GenBank/DDBJ databases">
        <title>Gracilimonas sp. CAU 1638 isolated from sea sediment.</title>
        <authorList>
            <person name="Kim W."/>
        </authorList>
    </citation>
    <scope>NUCLEOTIDE SEQUENCE</scope>
    <source>
        <strain evidence="1">CAU 1638</strain>
    </source>
</reference>
<dbReference type="PANTHER" id="PTHR38471">
    <property type="entry name" value="FOUR HELIX BUNDLE PROTEIN"/>
    <property type="match status" value="1"/>
</dbReference>
<name>A0A9X2L3S3_9BACT</name>
<evidence type="ECO:0000313" key="1">
    <source>
        <dbReference type="EMBL" id="MCP9291788.1"/>
    </source>
</evidence>
<keyword evidence="2" id="KW-1185">Reference proteome</keyword>
<dbReference type="Proteomes" id="UP001139125">
    <property type="component" value="Unassembled WGS sequence"/>
</dbReference>
<protein>
    <submittedName>
        <fullName evidence="1">Four helix bundle protein</fullName>
    </submittedName>
</protein>
<dbReference type="SUPFAM" id="SSF158446">
    <property type="entry name" value="IVS-encoded protein-like"/>
    <property type="match status" value="1"/>
</dbReference>
<dbReference type="AlphaFoldDB" id="A0A9X2L3S3"/>
<dbReference type="Gene3D" id="1.20.1440.60">
    <property type="entry name" value="23S rRNA-intervening sequence"/>
    <property type="match status" value="1"/>
</dbReference>
<dbReference type="Pfam" id="PF05635">
    <property type="entry name" value="23S_rRNA_IVP"/>
    <property type="match status" value="1"/>
</dbReference>
<organism evidence="1 2">
    <name type="scientific">Gracilimonas sediminicola</name>
    <dbReference type="NCBI Taxonomy" id="2952158"/>
    <lineage>
        <taxon>Bacteria</taxon>
        <taxon>Pseudomonadati</taxon>
        <taxon>Balneolota</taxon>
        <taxon>Balneolia</taxon>
        <taxon>Balneolales</taxon>
        <taxon>Balneolaceae</taxon>
        <taxon>Gracilimonas</taxon>
    </lineage>
</organism>
<dbReference type="InterPro" id="IPR036583">
    <property type="entry name" value="23S_rRNA_IVS_sf"/>
</dbReference>
<proteinExistence type="predicted"/>
<evidence type="ECO:0000313" key="2">
    <source>
        <dbReference type="Proteomes" id="UP001139125"/>
    </source>
</evidence>
<dbReference type="EMBL" id="JANDBC010000001">
    <property type="protein sequence ID" value="MCP9291788.1"/>
    <property type="molecule type" value="Genomic_DNA"/>
</dbReference>